<evidence type="ECO:0000313" key="1">
    <source>
        <dbReference type="EMBL" id="CAK9162243.1"/>
    </source>
</evidence>
<keyword evidence="2" id="KW-1185">Reference proteome</keyword>
<dbReference type="InterPro" id="IPR051304">
    <property type="entry name" value="SCF_F-box_domain"/>
</dbReference>
<sequence length="200" mass="23320">MRLSWSNLPQQLRELIRRRLDNHINVLRLCSVCVVWRSNIHSSIKETLCFPLKLPFPRSTPEKLCMVPDTLISTKTPSMIPETVRVLLVFQGWLAKIQDSTRQISSFESAIRLSNHAFPRKYFTTAWNFSGFWITELFKACDLHYVNPSLSSPPCAQRYARKTVLLHRAADEFTIELGDNLWSEDHRVVELDAYKLNEKE</sequence>
<evidence type="ECO:0000313" key="2">
    <source>
        <dbReference type="Proteomes" id="UP001642360"/>
    </source>
</evidence>
<dbReference type="Proteomes" id="UP001642360">
    <property type="component" value="Unassembled WGS sequence"/>
</dbReference>
<dbReference type="PANTHER" id="PTHR47123">
    <property type="entry name" value="F-BOX PROTEIN SKIP23"/>
    <property type="match status" value="1"/>
</dbReference>
<gene>
    <name evidence="1" type="ORF">ILEXP_LOCUS31093</name>
</gene>
<protein>
    <recommendedName>
        <fullName evidence="3">F-box domain-containing protein</fullName>
    </recommendedName>
</protein>
<evidence type="ECO:0008006" key="3">
    <source>
        <dbReference type="Google" id="ProtNLM"/>
    </source>
</evidence>
<comment type="caution">
    <text evidence="1">The sequence shown here is derived from an EMBL/GenBank/DDBJ whole genome shotgun (WGS) entry which is preliminary data.</text>
</comment>
<reference evidence="1 2" key="1">
    <citation type="submission" date="2024-02" db="EMBL/GenBank/DDBJ databases">
        <authorList>
            <person name="Vignale AGUSTIN F."/>
            <person name="Sosa J E."/>
            <person name="Modenutti C."/>
        </authorList>
    </citation>
    <scope>NUCLEOTIDE SEQUENCE [LARGE SCALE GENOMIC DNA]</scope>
</reference>
<accession>A0ABC8SYH9</accession>
<name>A0ABC8SYH9_9AQUA</name>
<dbReference type="PANTHER" id="PTHR47123:SF6">
    <property type="entry name" value="F-BOX PROTEIN SKIP23-LIKE ISOFORM X1"/>
    <property type="match status" value="1"/>
</dbReference>
<organism evidence="1 2">
    <name type="scientific">Ilex paraguariensis</name>
    <name type="common">yerba mate</name>
    <dbReference type="NCBI Taxonomy" id="185542"/>
    <lineage>
        <taxon>Eukaryota</taxon>
        <taxon>Viridiplantae</taxon>
        <taxon>Streptophyta</taxon>
        <taxon>Embryophyta</taxon>
        <taxon>Tracheophyta</taxon>
        <taxon>Spermatophyta</taxon>
        <taxon>Magnoliopsida</taxon>
        <taxon>eudicotyledons</taxon>
        <taxon>Gunneridae</taxon>
        <taxon>Pentapetalae</taxon>
        <taxon>asterids</taxon>
        <taxon>campanulids</taxon>
        <taxon>Aquifoliales</taxon>
        <taxon>Aquifoliaceae</taxon>
        <taxon>Ilex</taxon>
    </lineage>
</organism>
<dbReference type="EMBL" id="CAUOFW020003825">
    <property type="protein sequence ID" value="CAK9162243.1"/>
    <property type="molecule type" value="Genomic_DNA"/>
</dbReference>
<proteinExistence type="predicted"/>
<dbReference type="AlphaFoldDB" id="A0ABC8SYH9"/>